<comment type="function">
    <text evidence="9">Converts cobyric acid to cobinamide by the addition of aminopropanol on the F carboxylic group.</text>
</comment>
<feature type="transmembrane region" description="Helical" evidence="9">
    <location>
        <begin position="289"/>
        <end position="306"/>
    </location>
</feature>
<evidence type="ECO:0000256" key="2">
    <source>
        <dbReference type="ARBA" id="ARBA00004953"/>
    </source>
</evidence>
<evidence type="ECO:0000313" key="11">
    <source>
        <dbReference type="Proteomes" id="UP000005234"/>
    </source>
</evidence>
<dbReference type="GO" id="GO:0048472">
    <property type="term" value="F:threonine-phosphate decarboxylase activity"/>
    <property type="evidence" value="ECO:0007669"/>
    <property type="project" value="InterPro"/>
</dbReference>
<feature type="transmembrane region" description="Helical" evidence="9">
    <location>
        <begin position="45"/>
        <end position="67"/>
    </location>
</feature>
<dbReference type="HAMAP" id="MF_00024">
    <property type="entry name" value="CobD_CbiB"/>
    <property type="match status" value="1"/>
</dbReference>
<proteinExistence type="inferred from homology"/>
<keyword evidence="6 9" id="KW-0812">Transmembrane</keyword>
<dbReference type="PANTHER" id="PTHR34308">
    <property type="entry name" value="COBALAMIN BIOSYNTHESIS PROTEIN CBIB"/>
    <property type="match status" value="1"/>
</dbReference>
<dbReference type="Pfam" id="PF03186">
    <property type="entry name" value="CobD_Cbib"/>
    <property type="match status" value="1"/>
</dbReference>
<evidence type="ECO:0000256" key="8">
    <source>
        <dbReference type="ARBA" id="ARBA00023136"/>
    </source>
</evidence>
<evidence type="ECO:0000256" key="6">
    <source>
        <dbReference type="ARBA" id="ARBA00022692"/>
    </source>
</evidence>
<dbReference type="eggNOG" id="COG1270">
    <property type="taxonomic scope" value="Bacteria"/>
</dbReference>
<evidence type="ECO:0000256" key="7">
    <source>
        <dbReference type="ARBA" id="ARBA00022989"/>
    </source>
</evidence>
<feature type="transmembrane region" description="Helical" evidence="9">
    <location>
        <begin position="149"/>
        <end position="171"/>
    </location>
</feature>
<dbReference type="KEGG" id="fau:Fraau_1290"/>
<dbReference type="OrthoDB" id="9811967at2"/>
<evidence type="ECO:0000313" key="10">
    <source>
        <dbReference type="EMBL" id="AFC85732.1"/>
    </source>
</evidence>
<dbReference type="HOGENOM" id="CLU_054212_1_0_6"/>
<keyword evidence="4 9" id="KW-1003">Cell membrane</keyword>
<organism evidence="10 11">
    <name type="scientific">Frateuria aurantia (strain ATCC 33424 / DSM 6220 / KCTC 2777 / LMG 1558 / NBRC 3245 / NCIMB 13370)</name>
    <name type="common">Acetobacter aurantius</name>
    <dbReference type="NCBI Taxonomy" id="767434"/>
    <lineage>
        <taxon>Bacteria</taxon>
        <taxon>Pseudomonadati</taxon>
        <taxon>Pseudomonadota</taxon>
        <taxon>Gammaproteobacteria</taxon>
        <taxon>Lysobacterales</taxon>
        <taxon>Rhodanobacteraceae</taxon>
        <taxon>Frateuria</taxon>
    </lineage>
</organism>
<evidence type="ECO:0000256" key="1">
    <source>
        <dbReference type="ARBA" id="ARBA00004651"/>
    </source>
</evidence>
<dbReference type="GO" id="GO:0009236">
    <property type="term" value="P:cobalamin biosynthetic process"/>
    <property type="evidence" value="ECO:0007669"/>
    <property type="project" value="UniProtKB-UniRule"/>
</dbReference>
<protein>
    <recommendedName>
        <fullName evidence="9">Cobalamin biosynthesis protein CobD</fullName>
    </recommendedName>
</protein>
<dbReference type="PANTHER" id="PTHR34308:SF1">
    <property type="entry name" value="COBALAMIN BIOSYNTHESIS PROTEIN CBIB"/>
    <property type="match status" value="1"/>
</dbReference>
<comment type="caution">
    <text evidence="9">Lacks conserved residue(s) required for the propagation of feature annotation.</text>
</comment>
<evidence type="ECO:0000256" key="3">
    <source>
        <dbReference type="ARBA" id="ARBA00006263"/>
    </source>
</evidence>
<dbReference type="NCBIfam" id="TIGR00380">
    <property type="entry name" value="cobal_cbiB"/>
    <property type="match status" value="1"/>
</dbReference>
<comment type="subcellular location">
    <subcellularLocation>
        <location evidence="1 9">Cell membrane</location>
        <topology evidence="1 9">Multi-pass membrane protein</topology>
    </subcellularLocation>
</comment>
<feature type="transmembrane region" description="Helical" evidence="9">
    <location>
        <begin position="76"/>
        <end position="96"/>
    </location>
</feature>
<dbReference type="UniPathway" id="UPA00148"/>
<dbReference type="RefSeq" id="WP_014402738.1">
    <property type="nucleotide sequence ID" value="NC_017033.1"/>
</dbReference>
<gene>
    <name evidence="9" type="primary">cobD</name>
    <name evidence="10" type="ordered locus">Fraau_1290</name>
</gene>
<dbReference type="GO" id="GO:0015420">
    <property type="term" value="F:ABC-type vitamin B12 transporter activity"/>
    <property type="evidence" value="ECO:0007669"/>
    <property type="project" value="UniProtKB-UniRule"/>
</dbReference>
<dbReference type="GO" id="GO:0005886">
    <property type="term" value="C:plasma membrane"/>
    <property type="evidence" value="ECO:0007669"/>
    <property type="project" value="UniProtKB-SubCell"/>
</dbReference>
<evidence type="ECO:0000256" key="5">
    <source>
        <dbReference type="ARBA" id="ARBA00022573"/>
    </source>
</evidence>
<keyword evidence="7 9" id="KW-1133">Transmembrane helix</keyword>
<sequence length="309" mass="33496">MSTVWLIAAALVLDRRLGEPRRWHPLVGFGQWAGWLDRHLHADRYARGVLAWALAVLPISLCCWMLVVQAGRVSPWLGWALQAVLLYLCIGLRSLAQHAAPIIKALRAGELDQARRAVSMIVSRDTGALDARQVAVAGTESMLENGSDAVFAALFWFVLLGAPGVVAYRLANTLDAMWGYRTPHWRRFGWAAARIDDGLNWLPARMVALTYALCGCTGAALACWRRQGGRWDSPNAGPVMAAGAGALRVRLGGGAPYHGHWKRRPRLGLGHAADAGSVAAATSLVQRGVVLWWLILLMSGVLIGVVKHA</sequence>
<dbReference type="InterPro" id="IPR004485">
    <property type="entry name" value="Cobalamin_biosynth_CobD/CbiB"/>
</dbReference>
<name>H8L518_FRAAD</name>
<comment type="pathway">
    <text evidence="2 9">Cofactor biosynthesis; adenosylcobalamin biosynthesis.</text>
</comment>
<dbReference type="EMBL" id="CP003350">
    <property type="protein sequence ID" value="AFC85732.1"/>
    <property type="molecule type" value="Genomic_DNA"/>
</dbReference>
<keyword evidence="11" id="KW-1185">Reference proteome</keyword>
<dbReference type="Proteomes" id="UP000005234">
    <property type="component" value="Chromosome"/>
</dbReference>
<evidence type="ECO:0000256" key="9">
    <source>
        <dbReference type="HAMAP-Rule" id="MF_00024"/>
    </source>
</evidence>
<dbReference type="STRING" id="767434.Fraau_1290"/>
<reference evidence="10" key="1">
    <citation type="submission" date="2012-02" db="EMBL/GenBank/DDBJ databases">
        <title>The complete genome of Frateuria aurantia DSM 6220.</title>
        <authorList>
            <consortium name="US DOE Joint Genome Institute (JGI-PGF)"/>
            <person name="Lucas S."/>
            <person name="Copeland A."/>
            <person name="Lapidus A."/>
            <person name="Glavina del Rio T."/>
            <person name="Dalin E."/>
            <person name="Tice H."/>
            <person name="Bruce D."/>
            <person name="Goodwin L."/>
            <person name="Pitluck S."/>
            <person name="Peters L."/>
            <person name="Ovchinnikova G."/>
            <person name="Teshima H."/>
            <person name="Kyrpides N."/>
            <person name="Mavromatis K."/>
            <person name="Ivanova N."/>
            <person name="Brettin T."/>
            <person name="Detter J.C."/>
            <person name="Han C."/>
            <person name="Larimer F."/>
            <person name="Land M."/>
            <person name="Hauser L."/>
            <person name="Markowitz V."/>
            <person name="Cheng J.-F."/>
            <person name="Hugenholtz P."/>
            <person name="Woyke T."/>
            <person name="Wu D."/>
            <person name="Brambilla E."/>
            <person name="Klenk H.-P."/>
            <person name="Eisen J.A."/>
        </authorList>
    </citation>
    <scope>NUCLEOTIDE SEQUENCE</scope>
    <source>
        <strain evidence="10">DSM 6220</strain>
    </source>
</reference>
<dbReference type="AlphaFoldDB" id="H8L518"/>
<accession>H8L518</accession>
<comment type="similarity">
    <text evidence="3 9">Belongs to the CobD/CbiB family.</text>
</comment>
<evidence type="ECO:0000256" key="4">
    <source>
        <dbReference type="ARBA" id="ARBA00022475"/>
    </source>
</evidence>
<keyword evidence="8 9" id="KW-0472">Membrane</keyword>
<keyword evidence="5 9" id="KW-0169">Cobalamin biosynthesis</keyword>